<dbReference type="Proteomes" id="UP000013167">
    <property type="component" value="Unassembled WGS sequence"/>
</dbReference>
<feature type="compositionally biased region" description="Basic residues" evidence="1">
    <location>
        <begin position="318"/>
        <end position="330"/>
    </location>
</feature>
<evidence type="ECO:0008006" key="4">
    <source>
        <dbReference type="Google" id="ProtNLM"/>
    </source>
</evidence>
<dbReference type="eggNOG" id="ENOG502ZJNE">
    <property type="taxonomic scope" value="Bacteria"/>
</dbReference>
<proteinExistence type="predicted"/>
<gene>
    <name evidence="2" type="ORF">BN10_540022</name>
</gene>
<keyword evidence="3" id="KW-1185">Reference proteome</keyword>
<reference evidence="2 3" key="1">
    <citation type="journal article" date="2013" name="ISME J.">
        <title>A metabolic model for members of the genus Tetrasphaera involved in enhanced biological phosphorus removal.</title>
        <authorList>
            <person name="Kristiansen R."/>
            <person name="Nguyen H.T.T."/>
            <person name="Saunders A.M."/>
            <person name="Nielsen J.L."/>
            <person name="Wimmer R."/>
            <person name="Le V.Q."/>
            <person name="McIlroy S.J."/>
            <person name="Petrovski S."/>
            <person name="Seviour R.J."/>
            <person name="Calteau A."/>
            <person name="Nielsen K.L."/>
            <person name="Nielsen P.H."/>
        </authorList>
    </citation>
    <scope>NUCLEOTIDE SEQUENCE [LARGE SCALE GENOMIC DNA]</scope>
    <source>
        <strain evidence="2 3">Lp2</strain>
    </source>
</reference>
<protein>
    <recommendedName>
        <fullName evidence="4">TnsA endonuclease N-terminal domain-containing protein</fullName>
    </recommendedName>
</protein>
<dbReference type="AlphaFoldDB" id="N0E014"/>
<evidence type="ECO:0000313" key="2">
    <source>
        <dbReference type="EMBL" id="CCH70243.1"/>
    </source>
</evidence>
<comment type="caution">
    <text evidence="2">The sequence shown here is derived from an EMBL/GenBank/DDBJ whole genome shotgun (WGS) entry which is preliminary data.</text>
</comment>
<accession>N0E014</accession>
<organism evidence="2 3">
    <name type="scientific">Phycicoccus elongatus Lp2</name>
    <dbReference type="NCBI Taxonomy" id="1193181"/>
    <lineage>
        <taxon>Bacteria</taxon>
        <taxon>Bacillati</taxon>
        <taxon>Actinomycetota</taxon>
        <taxon>Actinomycetes</taxon>
        <taxon>Micrococcales</taxon>
        <taxon>Intrasporangiaceae</taxon>
        <taxon>Phycicoccus</taxon>
    </lineage>
</organism>
<name>N0E014_9MICO</name>
<dbReference type="EMBL" id="CAIZ01000124">
    <property type="protein sequence ID" value="CCH70243.1"/>
    <property type="molecule type" value="Genomic_DNA"/>
</dbReference>
<evidence type="ECO:0000313" key="3">
    <source>
        <dbReference type="Proteomes" id="UP000013167"/>
    </source>
</evidence>
<dbReference type="HOGENOM" id="CLU_823689_0_0_11"/>
<dbReference type="STRING" id="1193181.BN10_540022"/>
<evidence type="ECO:0000256" key="1">
    <source>
        <dbReference type="SAM" id="MobiDB-lite"/>
    </source>
</evidence>
<sequence>MWCTARFVVARRNLSDQARRLCLAILGDSPQSCQRCVEGPGAAVTVTRASVSHRRGTRVDFLESLRGPRAPWEEVVSAAQDAALAREVALTSSVTIREVDPVSGRDRQKACDVPGAATLTPDVLAEVRRPVSYHGMRNYIGRMALPSVDREAHAGWFESRNEQETYRDLLLTRPITQMTTQPLRLEWPFASGVRTHVPDALYVTVDGVVTLLDVTRRARLDSAEAHAVFVLAQATATALGWRYELRGELSAQHHAETGEVLDLGGVHQGATSSDGPFEQDGLEIRAGGIHRGGVAGRAGTNDDDVADVGGHVRSPRGTFRRSRASRRARRGGSGPAA</sequence>
<feature type="region of interest" description="Disordered" evidence="1">
    <location>
        <begin position="292"/>
        <end position="337"/>
    </location>
</feature>
<dbReference type="AntiFam" id="ANF00233">
    <property type="entry name" value="Shadow ORF (opposite trxB)"/>
</dbReference>